<dbReference type="eggNOG" id="ENOG502QU23">
    <property type="taxonomic scope" value="Eukaryota"/>
</dbReference>
<dbReference type="EMBL" id="KI925457">
    <property type="protein sequence ID" value="ETW83270.1"/>
    <property type="molecule type" value="Genomic_DNA"/>
</dbReference>
<gene>
    <name evidence="2" type="ORF">HETIRDRAFT_444640</name>
</gene>
<dbReference type="Proteomes" id="UP000030671">
    <property type="component" value="Unassembled WGS sequence"/>
</dbReference>
<evidence type="ECO:0000313" key="3">
    <source>
        <dbReference type="Proteomes" id="UP000030671"/>
    </source>
</evidence>
<keyword evidence="1" id="KW-0732">Signal</keyword>
<dbReference type="InParanoid" id="W4KD75"/>
<reference evidence="2 3" key="1">
    <citation type="journal article" date="2012" name="New Phytol.">
        <title>Insight into trade-off between wood decay and parasitism from the genome of a fungal forest pathogen.</title>
        <authorList>
            <person name="Olson A."/>
            <person name="Aerts A."/>
            <person name="Asiegbu F."/>
            <person name="Belbahri L."/>
            <person name="Bouzid O."/>
            <person name="Broberg A."/>
            <person name="Canback B."/>
            <person name="Coutinho P.M."/>
            <person name="Cullen D."/>
            <person name="Dalman K."/>
            <person name="Deflorio G."/>
            <person name="van Diepen L.T."/>
            <person name="Dunand C."/>
            <person name="Duplessis S."/>
            <person name="Durling M."/>
            <person name="Gonthier P."/>
            <person name="Grimwood J."/>
            <person name="Fossdal C.G."/>
            <person name="Hansson D."/>
            <person name="Henrissat B."/>
            <person name="Hietala A."/>
            <person name="Himmelstrand K."/>
            <person name="Hoffmeister D."/>
            <person name="Hogberg N."/>
            <person name="James T.Y."/>
            <person name="Karlsson M."/>
            <person name="Kohler A."/>
            <person name="Kues U."/>
            <person name="Lee Y.H."/>
            <person name="Lin Y.C."/>
            <person name="Lind M."/>
            <person name="Lindquist E."/>
            <person name="Lombard V."/>
            <person name="Lucas S."/>
            <person name="Lunden K."/>
            <person name="Morin E."/>
            <person name="Murat C."/>
            <person name="Park J."/>
            <person name="Raffaello T."/>
            <person name="Rouze P."/>
            <person name="Salamov A."/>
            <person name="Schmutz J."/>
            <person name="Solheim H."/>
            <person name="Stahlberg J."/>
            <person name="Velez H."/>
            <person name="de Vries R.P."/>
            <person name="Wiebenga A."/>
            <person name="Woodward S."/>
            <person name="Yakovlev I."/>
            <person name="Garbelotto M."/>
            <person name="Martin F."/>
            <person name="Grigoriev I.V."/>
            <person name="Stenlid J."/>
        </authorList>
    </citation>
    <scope>NUCLEOTIDE SEQUENCE [LARGE SCALE GENOMIC DNA]</scope>
    <source>
        <strain evidence="2 3">TC 32-1</strain>
    </source>
</reference>
<feature type="chain" id="PRO_5004844223" evidence="1">
    <location>
        <begin position="18"/>
        <end position="382"/>
    </location>
</feature>
<feature type="signal peptide" evidence="1">
    <location>
        <begin position="1"/>
        <end position="17"/>
    </location>
</feature>
<dbReference type="RefSeq" id="XP_009545541.1">
    <property type="nucleotide sequence ID" value="XM_009547246.1"/>
</dbReference>
<name>W4KD75_HETIT</name>
<dbReference type="AlphaFoldDB" id="W4KD75"/>
<keyword evidence="3" id="KW-1185">Reference proteome</keyword>
<dbReference type="KEGG" id="hir:HETIRDRAFT_444640"/>
<dbReference type="PANTHER" id="PTHR34587">
    <property type="entry name" value="VWFA DOMAIN-CONTAINING PROTEIN"/>
    <property type="match status" value="1"/>
</dbReference>
<accession>W4KD75</accession>
<evidence type="ECO:0000256" key="1">
    <source>
        <dbReference type="SAM" id="SignalP"/>
    </source>
</evidence>
<dbReference type="OrthoDB" id="2336871at2759"/>
<proteinExistence type="predicted"/>
<organism evidence="2 3">
    <name type="scientific">Heterobasidion irregulare (strain TC 32-1)</name>
    <dbReference type="NCBI Taxonomy" id="747525"/>
    <lineage>
        <taxon>Eukaryota</taxon>
        <taxon>Fungi</taxon>
        <taxon>Dikarya</taxon>
        <taxon>Basidiomycota</taxon>
        <taxon>Agaricomycotina</taxon>
        <taxon>Agaricomycetes</taxon>
        <taxon>Russulales</taxon>
        <taxon>Bondarzewiaceae</taxon>
        <taxon>Heterobasidion</taxon>
        <taxon>Heterobasidion annosum species complex</taxon>
    </lineage>
</organism>
<dbReference type="GeneID" id="20675590"/>
<dbReference type="STRING" id="747525.W4KD75"/>
<protein>
    <submittedName>
        <fullName evidence="2">Uncharacterized protein</fullName>
    </submittedName>
</protein>
<evidence type="ECO:0000313" key="2">
    <source>
        <dbReference type="EMBL" id="ETW83270.1"/>
    </source>
</evidence>
<dbReference type="HOGENOM" id="CLU_029378_1_2_1"/>
<dbReference type="InterPro" id="IPR053216">
    <property type="entry name" value="Appressorial_penetr-assoc"/>
</dbReference>
<dbReference type="PANTHER" id="PTHR34587:SF2">
    <property type="entry name" value="G-PROTEIN COUPLED RECEPTORS FAMILY 1 PROFILE DOMAIN-CONTAINING PROTEIN"/>
    <property type="match status" value="1"/>
</dbReference>
<sequence>MLFKSFVLLSCSLLVVAAPAPEQRRAAAGKAIGQKQPAVSASALPRPLVLSARRAQVQALRQAAASTSVASGNDAAANSTNSGDAQSSLTLLQSVIATGFENDGQQPPVAGQSPSLTSGNNFINFCATVPGKPITNGQQIKTGSCNPAPMGIIAATTNMPSSKFVFPKNTDSIPANTSFTVRMALNNLQAGTFVNAQANYYSAPQQVNGQGAIIGHTHVVIEKLTSLDQTTPTDPNVFAFFKGVNSAQTNGEVTVDLDNGLPAGFYRIASINSAANHQPVLVAVAQHGSLDDMAYFTVTDSGAAAGNATATTGTAAVASTAAAGNATTVVGTAAVASTASANSTVVAGASTAAAAKTAIIASSTPKTAGTGTAFKAIGGKKN</sequence>